<proteinExistence type="predicted"/>
<dbReference type="Gene3D" id="3.30.1390.10">
    <property type="match status" value="1"/>
</dbReference>
<gene>
    <name evidence="3" type="ORF">CAUS1442_LOCUS6869</name>
</gene>
<evidence type="ECO:0000259" key="2">
    <source>
        <dbReference type="Pfam" id="PF02617"/>
    </source>
</evidence>
<dbReference type="InterPro" id="IPR003769">
    <property type="entry name" value="ClpS_core"/>
</dbReference>
<feature type="signal peptide" evidence="1">
    <location>
        <begin position="1"/>
        <end position="19"/>
    </location>
</feature>
<name>A0A7R9WV01_9STRA</name>
<organism evidence="3">
    <name type="scientific">Craspedostauros australis</name>
    <dbReference type="NCBI Taxonomy" id="1486917"/>
    <lineage>
        <taxon>Eukaryota</taxon>
        <taxon>Sar</taxon>
        <taxon>Stramenopiles</taxon>
        <taxon>Ochrophyta</taxon>
        <taxon>Bacillariophyta</taxon>
        <taxon>Bacillariophyceae</taxon>
        <taxon>Bacillariophycidae</taxon>
        <taxon>Naviculales</taxon>
        <taxon>Naviculaceae</taxon>
        <taxon>Craspedostauros</taxon>
    </lineage>
</organism>
<feature type="chain" id="PRO_5030722181" description="Adaptor protein ClpS core domain-containing protein" evidence="1">
    <location>
        <begin position="20"/>
        <end position="175"/>
    </location>
</feature>
<reference evidence="3" key="1">
    <citation type="submission" date="2021-01" db="EMBL/GenBank/DDBJ databases">
        <authorList>
            <person name="Corre E."/>
            <person name="Pelletier E."/>
            <person name="Niang G."/>
            <person name="Scheremetjew M."/>
            <person name="Finn R."/>
            <person name="Kale V."/>
            <person name="Holt S."/>
            <person name="Cochrane G."/>
            <person name="Meng A."/>
            <person name="Brown T."/>
            <person name="Cohen L."/>
        </authorList>
    </citation>
    <scope>NUCLEOTIDE SEQUENCE</scope>
    <source>
        <strain evidence="3">CCMP3328</strain>
    </source>
</reference>
<evidence type="ECO:0000313" key="3">
    <source>
        <dbReference type="EMBL" id="CAD8334764.1"/>
    </source>
</evidence>
<dbReference type="SUPFAM" id="SSF54736">
    <property type="entry name" value="ClpS-like"/>
    <property type="match status" value="1"/>
</dbReference>
<evidence type="ECO:0000256" key="1">
    <source>
        <dbReference type="SAM" id="SignalP"/>
    </source>
</evidence>
<dbReference type="InterPro" id="IPR014719">
    <property type="entry name" value="Ribosomal_bL12_C/ClpS-like"/>
</dbReference>
<feature type="domain" description="Adaptor protein ClpS core" evidence="2">
    <location>
        <begin position="95"/>
        <end position="161"/>
    </location>
</feature>
<protein>
    <recommendedName>
        <fullName evidence="2">Adaptor protein ClpS core domain-containing protein</fullName>
    </recommendedName>
</protein>
<dbReference type="Pfam" id="PF02617">
    <property type="entry name" value="ClpS"/>
    <property type="match status" value="1"/>
</dbReference>
<dbReference type="AlphaFoldDB" id="A0A7R9WV01"/>
<dbReference type="EMBL" id="HBEF01010884">
    <property type="protein sequence ID" value="CAD8334764.1"/>
    <property type="molecule type" value="Transcribed_RNA"/>
</dbReference>
<sequence>MKSTIAFLLSFLLCNAATAFVVMPQPSPATMMNARSTIRLQAGQRDSDGGGAALAKPDVKIAQKTETVAKEKIKQKQKAKTHDPISRRKDEFEDAPMFKLMLLGDDGYDAMHVVDRLCAIVDDIDEGQAAEVLQQANMAGKAMCGKYPFERAELFKEQLLRSDPMIFSDLEEENK</sequence>
<accession>A0A7R9WV01</accession>
<dbReference type="GO" id="GO:0030163">
    <property type="term" value="P:protein catabolic process"/>
    <property type="evidence" value="ECO:0007669"/>
    <property type="project" value="InterPro"/>
</dbReference>
<keyword evidence="1" id="KW-0732">Signal</keyword>